<gene>
    <name evidence="1" type="ORF">SAY87_023016</name>
</gene>
<organism evidence="1 2">
    <name type="scientific">Trapa incisa</name>
    <dbReference type="NCBI Taxonomy" id="236973"/>
    <lineage>
        <taxon>Eukaryota</taxon>
        <taxon>Viridiplantae</taxon>
        <taxon>Streptophyta</taxon>
        <taxon>Embryophyta</taxon>
        <taxon>Tracheophyta</taxon>
        <taxon>Spermatophyta</taxon>
        <taxon>Magnoliopsida</taxon>
        <taxon>eudicotyledons</taxon>
        <taxon>Gunneridae</taxon>
        <taxon>Pentapetalae</taxon>
        <taxon>rosids</taxon>
        <taxon>malvids</taxon>
        <taxon>Myrtales</taxon>
        <taxon>Lythraceae</taxon>
        <taxon>Trapa</taxon>
    </lineage>
</organism>
<dbReference type="InterPro" id="IPR009737">
    <property type="entry name" value="Aim32/Apd1-like"/>
</dbReference>
<dbReference type="AlphaFoldDB" id="A0AAN7K3L5"/>
<protein>
    <submittedName>
        <fullName evidence="1">Uncharacterized protein</fullName>
    </submittedName>
</protein>
<evidence type="ECO:0000313" key="1">
    <source>
        <dbReference type="EMBL" id="KAK4759885.1"/>
    </source>
</evidence>
<dbReference type="PANTHER" id="PTHR31902">
    <property type="entry name" value="ACTIN PATCHES DISTAL PROTEIN 1"/>
    <property type="match status" value="1"/>
</dbReference>
<dbReference type="EMBL" id="JAXIOK010000011">
    <property type="protein sequence ID" value="KAK4759885.1"/>
    <property type="molecule type" value="Genomic_DNA"/>
</dbReference>
<reference evidence="1 2" key="1">
    <citation type="journal article" date="2023" name="Hortic Res">
        <title>Pangenome of water caltrop reveals structural variations and asymmetric subgenome divergence after allopolyploidization.</title>
        <authorList>
            <person name="Zhang X."/>
            <person name="Chen Y."/>
            <person name="Wang L."/>
            <person name="Yuan Y."/>
            <person name="Fang M."/>
            <person name="Shi L."/>
            <person name="Lu R."/>
            <person name="Comes H.P."/>
            <person name="Ma Y."/>
            <person name="Chen Y."/>
            <person name="Huang G."/>
            <person name="Zhou Y."/>
            <person name="Zheng Z."/>
            <person name="Qiu Y."/>
        </authorList>
    </citation>
    <scope>NUCLEOTIDE SEQUENCE [LARGE SCALE GENOMIC DNA]</scope>
    <source>
        <tissue evidence="1">Roots</tissue>
    </source>
</reference>
<keyword evidence="2" id="KW-1185">Reference proteome</keyword>
<sequence length="122" mass="13633">MHIAHPSRPLLVGPKSLLSSSRRNAASLKSRFHWHRSETPWAQFRSFSMTAAEGLSSAEEEAKFGFRRAEMYGYVTPDDVPDLLDQHVSKGLVIERLWRGQMGGGRISYIKGEESGSSKVEA</sequence>
<dbReference type="PANTHER" id="PTHR31902:SF10">
    <property type="entry name" value="SUCRASE_FERREDOXIN-LIKE FAMILY PROTEIN"/>
    <property type="match status" value="1"/>
</dbReference>
<comment type="caution">
    <text evidence="1">The sequence shown here is derived from an EMBL/GenBank/DDBJ whole genome shotgun (WGS) entry which is preliminary data.</text>
</comment>
<proteinExistence type="predicted"/>
<evidence type="ECO:0000313" key="2">
    <source>
        <dbReference type="Proteomes" id="UP001345219"/>
    </source>
</evidence>
<accession>A0AAN7K3L5</accession>
<dbReference type="Proteomes" id="UP001345219">
    <property type="component" value="Chromosome 17"/>
</dbReference>
<name>A0AAN7K3L5_9MYRT</name>